<gene>
    <name evidence="1" type="ORF">SAMN05443575_3696</name>
</gene>
<dbReference type="OrthoDB" id="5070486at2"/>
<name>A0A1M5S0R0_9ACTN</name>
<protein>
    <submittedName>
        <fullName evidence="1">Three-Cys-motif partner protein</fullName>
    </submittedName>
</protein>
<reference evidence="1 2" key="1">
    <citation type="submission" date="2016-11" db="EMBL/GenBank/DDBJ databases">
        <authorList>
            <person name="Jaros S."/>
            <person name="Januszkiewicz K."/>
            <person name="Wedrychowicz H."/>
        </authorList>
    </citation>
    <scope>NUCLEOTIDE SEQUENCE [LARGE SCALE GENOMIC DNA]</scope>
    <source>
        <strain evidence="1 2">DSM 45627</strain>
    </source>
</reference>
<keyword evidence="2" id="KW-1185">Reference proteome</keyword>
<dbReference type="InterPro" id="IPR031009">
    <property type="entry name" value="Tcm_partner"/>
</dbReference>
<dbReference type="EMBL" id="FQVU01000005">
    <property type="protein sequence ID" value="SHH31603.1"/>
    <property type="molecule type" value="Genomic_DNA"/>
</dbReference>
<proteinExistence type="predicted"/>
<dbReference type="AlphaFoldDB" id="A0A1M5S0R0"/>
<evidence type="ECO:0000313" key="2">
    <source>
        <dbReference type="Proteomes" id="UP000186132"/>
    </source>
</evidence>
<dbReference type="NCBIfam" id="TIGR04474">
    <property type="entry name" value="tcm_partner"/>
    <property type="match status" value="1"/>
</dbReference>
<dbReference type="Proteomes" id="UP000186132">
    <property type="component" value="Unassembled WGS sequence"/>
</dbReference>
<evidence type="ECO:0000313" key="1">
    <source>
        <dbReference type="EMBL" id="SHH31603.1"/>
    </source>
</evidence>
<organism evidence="1 2">
    <name type="scientific">Jatrophihabitans endophyticus</name>
    <dbReference type="NCBI Taxonomy" id="1206085"/>
    <lineage>
        <taxon>Bacteria</taxon>
        <taxon>Bacillati</taxon>
        <taxon>Actinomycetota</taxon>
        <taxon>Actinomycetes</taxon>
        <taxon>Jatrophihabitantales</taxon>
        <taxon>Jatrophihabitantaceae</taxon>
        <taxon>Jatrophihabitans</taxon>
    </lineage>
</organism>
<sequence length="370" mass="42196">MPPRKRKPVELWDRPPHTGAKHDLLRSYLGAWFPIMAKYNGRVLYYDAFGGPGKYRGGEPGSPLIALQTLVEHSHFASMSGTQFVFLINEQDSGCAEHLEAEIEAFKAAHQPWPSNVVIQVNNETFVDLTTSMIDDFDERAVKMAPTFAFVDPVGVKETPMAVLARLSNYPKAEMLVYFAHEFVVRFCSSGEVDERLDDLFGTDEYKAGGDLTGRRRSQFIHDLYKRQLHDVCEFPYIQSFEMWDGRGKRLYDLYYCTHDTTGLDRMKAAMWKVAPSGDFSFRDRFADQDVIFAETPDTGPLRQELLDHFRGRTVTIQEVIDHVVAETPYTSSHVKRLTLAPMQHDGLISSPNQKRARQFPDGTLIQFPD</sequence>
<dbReference type="RefSeq" id="WP_073391860.1">
    <property type="nucleotide sequence ID" value="NZ_FQVU01000005.1"/>
</dbReference>
<accession>A0A1M5S0R0</accession>